<comment type="catalytic activity">
    <reaction evidence="2">
        <text>2 GTP = 3',3'-c-di-GMP + 2 diphosphate</text>
        <dbReference type="Rhea" id="RHEA:24898"/>
        <dbReference type="ChEBI" id="CHEBI:33019"/>
        <dbReference type="ChEBI" id="CHEBI:37565"/>
        <dbReference type="ChEBI" id="CHEBI:58805"/>
        <dbReference type="EC" id="2.7.7.65"/>
    </reaction>
</comment>
<accession>A0A1W6L6Z2</accession>
<dbReference type="EMBL" id="CP015118">
    <property type="protein sequence ID" value="ARN19908.1"/>
    <property type="molecule type" value="Genomic_DNA"/>
</dbReference>
<protein>
    <recommendedName>
        <fullName evidence="1">diguanylate cyclase</fullName>
        <ecNumber evidence="1">2.7.7.65</ecNumber>
    </recommendedName>
</protein>
<dbReference type="OrthoDB" id="8792640at2"/>
<dbReference type="InterPro" id="IPR043128">
    <property type="entry name" value="Rev_trsase/Diguanyl_cyclase"/>
</dbReference>
<dbReference type="CDD" id="cd01949">
    <property type="entry name" value="GGDEF"/>
    <property type="match status" value="1"/>
</dbReference>
<keyword evidence="4" id="KW-1185">Reference proteome</keyword>
<proteinExistence type="predicted"/>
<dbReference type="FunFam" id="3.30.70.270:FF:000001">
    <property type="entry name" value="Diguanylate cyclase domain protein"/>
    <property type="match status" value="1"/>
</dbReference>
<reference evidence="3 4" key="1">
    <citation type="submission" date="2016-04" db="EMBL/GenBank/DDBJ databases">
        <title>Complete genome sequence of natural rubber-degrading, novel Gram-negative bacterium, Rhizobacter gummiphilus strain NS21.</title>
        <authorList>
            <person name="Tabata M."/>
            <person name="Kasai D."/>
            <person name="Fukuda M."/>
        </authorList>
    </citation>
    <scope>NUCLEOTIDE SEQUENCE [LARGE SCALE GENOMIC DNA]</scope>
    <source>
        <strain evidence="3 4">NS21</strain>
    </source>
</reference>
<dbReference type="STRING" id="946333.A4W93_08275"/>
<organism evidence="3 4">
    <name type="scientific">Piscinibacter gummiphilus</name>
    <dbReference type="NCBI Taxonomy" id="946333"/>
    <lineage>
        <taxon>Bacteria</taxon>
        <taxon>Pseudomonadati</taxon>
        <taxon>Pseudomonadota</taxon>
        <taxon>Betaproteobacteria</taxon>
        <taxon>Burkholderiales</taxon>
        <taxon>Sphaerotilaceae</taxon>
        <taxon>Piscinibacter</taxon>
    </lineage>
</organism>
<dbReference type="SUPFAM" id="SSF55073">
    <property type="entry name" value="Nucleotide cyclase"/>
    <property type="match status" value="1"/>
</dbReference>
<dbReference type="AlphaFoldDB" id="A0A1W6L6Z2"/>
<evidence type="ECO:0000313" key="3">
    <source>
        <dbReference type="EMBL" id="ARN19908.1"/>
    </source>
</evidence>
<dbReference type="SMART" id="SM00267">
    <property type="entry name" value="GGDEF"/>
    <property type="match status" value="1"/>
</dbReference>
<dbReference type="InterPro" id="IPR050469">
    <property type="entry name" value="Diguanylate_Cyclase"/>
</dbReference>
<gene>
    <name evidence="3" type="ORF">A4W93_08275</name>
</gene>
<evidence type="ECO:0000313" key="4">
    <source>
        <dbReference type="Proteomes" id="UP000193427"/>
    </source>
</evidence>
<dbReference type="GO" id="GO:0052621">
    <property type="term" value="F:diguanylate cyclase activity"/>
    <property type="evidence" value="ECO:0007669"/>
    <property type="project" value="UniProtKB-EC"/>
</dbReference>
<evidence type="ECO:0000256" key="2">
    <source>
        <dbReference type="ARBA" id="ARBA00034247"/>
    </source>
</evidence>
<dbReference type="Pfam" id="PF00990">
    <property type="entry name" value="GGDEF"/>
    <property type="match status" value="1"/>
</dbReference>
<name>A0A1W6L6Z2_9BURK</name>
<dbReference type="PANTHER" id="PTHR45138:SF9">
    <property type="entry name" value="DIGUANYLATE CYCLASE DGCM-RELATED"/>
    <property type="match status" value="1"/>
</dbReference>
<dbReference type="EC" id="2.7.7.65" evidence="1"/>
<dbReference type="Proteomes" id="UP000193427">
    <property type="component" value="Chromosome"/>
</dbReference>
<dbReference type="Gene3D" id="3.30.70.270">
    <property type="match status" value="1"/>
</dbReference>
<dbReference type="PROSITE" id="PS50887">
    <property type="entry name" value="GGDEF"/>
    <property type="match status" value="1"/>
</dbReference>
<dbReference type="NCBIfam" id="TIGR00254">
    <property type="entry name" value="GGDEF"/>
    <property type="match status" value="1"/>
</dbReference>
<dbReference type="RefSeq" id="WP_085750178.1">
    <property type="nucleotide sequence ID" value="NZ_BSPR01000008.1"/>
</dbReference>
<evidence type="ECO:0000256" key="1">
    <source>
        <dbReference type="ARBA" id="ARBA00012528"/>
    </source>
</evidence>
<sequence>MTFHPPTLLLCSVLAMAMSAGLMTLFAFSQRIYRGYFHWTAAQALAALGLGLHLLRDTHPAVLPVANLLVLQWPVLLLAGLRRFYQRKEMTLPAAFDWALLVGGYLLWLSTWISQADLMWRIAAFSFAAGALALYTAALLVRLDGYATSAGLKTLSVALFVSCGMHVWRMVHSVIVRHDPDSAQVLLLAGAVIPVMLSLVMVYLALLLTYERTQHDLGESQRQLRELANIDMLTQVPNRRHFHELAGRLLASPGAAHGASLLMFDIDHFKGINDRFGHKAGDEALCDVARSLRDTLRVGDVAGRIGGDEFVVVLPHTTVEEAVAVASRIVDPLASRPQMPLGLSFGVVRVEAGESVDAALHRADQALYEAKRQGRSCAVIATGDNENPVFAESMPLGLMPM</sequence>
<dbReference type="InterPro" id="IPR000160">
    <property type="entry name" value="GGDEF_dom"/>
</dbReference>
<dbReference type="InterPro" id="IPR029787">
    <property type="entry name" value="Nucleotide_cyclase"/>
</dbReference>
<dbReference type="KEGG" id="rgu:A4W93_08275"/>
<dbReference type="PANTHER" id="PTHR45138">
    <property type="entry name" value="REGULATORY COMPONENTS OF SENSORY TRANSDUCTION SYSTEM"/>
    <property type="match status" value="1"/>
</dbReference>